<dbReference type="KEGG" id="tfo:BFO_1985"/>
<dbReference type="AlphaFoldDB" id="G8UQ60"/>
<evidence type="ECO:0000256" key="4">
    <source>
        <dbReference type="ARBA" id="ARBA00022989"/>
    </source>
</evidence>
<feature type="transmembrane region" description="Helical" evidence="6">
    <location>
        <begin position="48"/>
        <end position="67"/>
    </location>
</feature>
<dbReference type="eggNOG" id="COG2244">
    <property type="taxonomic scope" value="Bacteria"/>
</dbReference>
<reference evidence="8" key="1">
    <citation type="submission" date="2011-12" db="EMBL/GenBank/DDBJ databases">
        <title>Complete sequence of Tannerella forsythia ATCC 43037.</title>
        <authorList>
            <person name="Dewhirst F."/>
            <person name="Tanner A."/>
            <person name="Izard J."/>
            <person name="Brinkac L."/>
            <person name="Durkin A.S."/>
            <person name="Hostetler J."/>
            <person name="Shetty J."/>
            <person name="Torralba M."/>
            <person name="Gill S."/>
            <person name="Nelson K."/>
        </authorList>
    </citation>
    <scope>NUCLEOTIDE SEQUENCE [LARGE SCALE GENOMIC DNA]</scope>
    <source>
        <strain evidence="8">ATCC 43037 / JCM 10827 / CCUG 33226 / KCTC 5666 / FDC 338</strain>
    </source>
</reference>
<feature type="transmembrane region" description="Helical" evidence="6">
    <location>
        <begin position="358"/>
        <end position="377"/>
    </location>
</feature>
<feature type="transmembrane region" description="Helical" evidence="6">
    <location>
        <begin position="148"/>
        <end position="171"/>
    </location>
</feature>
<gene>
    <name evidence="7" type="ordered locus">BFO_1985</name>
</gene>
<organism evidence="7 8">
    <name type="scientific">Tannerella forsythia (strain ATCC 43037 / JCM 10827 / CCUG 21028 A / KCTC 5666 / FDC 338)</name>
    <name type="common">Bacteroides forsythus</name>
    <dbReference type="NCBI Taxonomy" id="203275"/>
    <lineage>
        <taxon>Bacteria</taxon>
        <taxon>Pseudomonadati</taxon>
        <taxon>Bacteroidota</taxon>
        <taxon>Bacteroidia</taxon>
        <taxon>Bacteroidales</taxon>
        <taxon>Tannerellaceae</taxon>
        <taxon>Tannerella</taxon>
    </lineage>
</organism>
<protein>
    <submittedName>
        <fullName evidence="7">Putative membrane protein</fullName>
    </submittedName>
</protein>
<accession>G8UQ60</accession>
<evidence type="ECO:0000256" key="5">
    <source>
        <dbReference type="ARBA" id="ARBA00023136"/>
    </source>
</evidence>
<feature type="transmembrane region" description="Helical" evidence="6">
    <location>
        <begin position="330"/>
        <end position="352"/>
    </location>
</feature>
<keyword evidence="8" id="KW-1185">Reference proteome</keyword>
<dbReference type="GO" id="GO:0005886">
    <property type="term" value="C:plasma membrane"/>
    <property type="evidence" value="ECO:0007669"/>
    <property type="project" value="UniProtKB-SubCell"/>
</dbReference>
<feature type="transmembrane region" description="Helical" evidence="6">
    <location>
        <begin position="183"/>
        <end position="200"/>
    </location>
</feature>
<dbReference type="Proteomes" id="UP000005436">
    <property type="component" value="Chromosome"/>
</dbReference>
<evidence type="ECO:0000256" key="3">
    <source>
        <dbReference type="ARBA" id="ARBA00022692"/>
    </source>
</evidence>
<evidence type="ECO:0000313" key="8">
    <source>
        <dbReference type="Proteomes" id="UP000005436"/>
    </source>
</evidence>
<evidence type="ECO:0000313" key="7">
    <source>
        <dbReference type="EMBL" id="AEW21715.1"/>
    </source>
</evidence>
<proteinExistence type="predicted"/>
<dbReference type="HOGENOM" id="CLU_044198_0_0_10"/>
<comment type="subcellular location">
    <subcellularLocation>
        <location evidence="1">Cell membrane</location>
        <topology evidence="1">Multi-pass membrane protein</topology>
    </subcellularLocation>
</comment>
<dbReference type="PANTHER" id="PTHR30250:SF26">
    <property type="entry name" value="PSMA PROTEIN"/>
    <property type="match status" value="1"/>
</dbReference>
<feature type="transmembrane region" description="Helical" evidence="6">
    <location>
        <begin position="259"/>
        <end position="283"/>
    </location>
</feature>
<keyword evidence="2" id="KW-1003">Cell membrane</keyword>
<dbReference type="PATRIC" id="fig|203275.8.peg.1799"/>
<sequence length="476" mass="53417">MTMENSIKPVSISKKDILWSYLSQFLSIGAGILILPAILHKLSSQEIGINYILLSISAFVPLLDAGFSPQFTRNITYVFNGANILKKEGYDHLHTGGSVNYRLLSSVIRATQYAYKRFALGVGFLLLSVGTFYMYIVTDRFSTVNNMMWIWILFCLSVFCTIYLLYYHSLLIGRGFIKESQKSFVLTKVLNMCIAIGLVYCDLGLISIAVANLLAPIIGRFLAHFYFYRDGLKEKIQEEVSFSEIRSVLSVSWPNIRKLSLITIAGYVVSQLGVFLSGLYLPLEEVGSYGLMIQLSNVIALVSTTLITIQTPAFASYRVTGNREMLIKKFASSMVLFYPLFIIGTILLVWVAPKLLSVIQSNAVLPASYILVVYCLIRLLEANHSCFANIISSANHIPFFNAALLSGLCTLIGYGLLILFSRTGILFLILVPGIVQLAYQNWKWPQMVLKEFGISWMKFIRIGCQEVNRSFFPLHA</sequence>
<keyword evidence="3 6" id="KW-0812">Transmembrane</keyword>
<feature type="transmembrane region" description="Helical" evidence="6">
    <location>
        <begin position="21"/>
        <end position="42"/>
    </location>
</feature>
<feature type="transmembrane region" description="Helical" evidence="6">
    <location>
        <begin position="118"/>
        <end position="136"/>
    </location>
</feature>
<evidence type="ECO:0000256" key="6">
    <source>
        <dbReference type="SAM" id="Phobius"/>
    </source>
</evidence>
<evidence type="ECO:0000256" key="2">
    <source>
        <dbReference type="ARBA" id="ARBA00022475"/>
    </source>
</evidence>
<keyword evidence="5 6" id="KW-0472">Membrane</keyword>
<feature type="transmembrane region" description="Helical" evidence="6">
    <location>
        <begin position="206"/>
        <end position="228"/>
    </location>
</feature>
<dbReference type="InterPro" id="IPR048122">
    <property type="entry name" value="WZX-like"/>
</dbReference>
<dbReference type="InterPro" id="IPR050833">
    <property type="entry name" value="Poly_Biosynth_Transport"/>
</dbReference>
<name>G8UQ60_TANFA</name>
<evidence type="ECO:0000256" key="1">
    <source>
        <dbReference type="ARBA" id="ARBA00004651"/>
    </source>
</evidence>
<keyword evidence="4 6" id="KW-1133">Transmembrane helix</keyword>
<feature type="transmembrane region" description="Helical" evidence="6">
    <location>
        <begin position="289"/>
        <end position="309"/>
    </location>
</feature>
<dbReference type="STRING" id="203275.BFO_1985"/>
<dbReference type="EMBL" id="CP003191">
    <property type="protein sequence ID" value="AEW21715.1"/>
    <property type="molecule type" value="Genomic_DNA"/>
</dbReference>
<feature type="transmembrane region" description="Helical" evidence="6">
    <location>
        <begin position="398"/>
        <end position="419"/>
    </location>
</feature>
<dbReference type="NCBIfam" id="NF041503">
    <property type="entry name" value="WZX_like"/>
    <property type="match status" value="1"/>
</dbReference>
<dbReference type="PANTHER" id="PTHR30250">
    <property type="entry name" value="PST FAMILY PREDICTED COLANIC ACID TRANSPORTER"/>
    <property type="match status" value="1"/>
</dbReference>